<feature type="transmembrane region" description="Helical" evidence="6">
    <location>
        <begin position="142"/>
        <end position="162"/>
    </location>
</feature>
<comment type="subcellular location">
    <subcellularLocation>
        <location evidence="1">Cell membrane</location>
        <topology evidence="1">Multi-pass membrane protein</topology>
    </subcellularLocation>
</comment>
<evidence type="ECO:0000313" key="7">
    <source>
        <dbReference type="EMBL" id="MBM7590938.1"/>
    </source>
</evidence>
<reference evidence="7" key="1">
    <citation type="submission" date="2021-01" db="EMBL/GenBank/DDBJ databases">
        <title>Genomic Encyclopedia of Type Strains, Phase IV (KMG-IV): sequencing the most valuable type-strain genomes for metagenomic binning, comparative biology and taxonomic classification.</title>
        <authorList>
            <person name="Goeker M."/>
        </authorList>
    </citation>
    <scope>NUCLEOTIDE SEQUENCE</scope>
    <source>
        <strain evidence="7">DSM 25523</strain>
    </source>
</reference>
<dbReference type="Pfam" id="PF02588">
    <property type="entry name" value="YitT_membrane"/>
    <property type="match status" value="1"/>
</dbReference>
<evidence type="ECO:0000256" key="1">
    <source>
        <dbReference type="ARBA" id="ARBA00004651"/>
    </source>
</evidence>
<dbReference type="InterPro" id="IPR051461">
    <property type="entry name" value="UPF0750_membrane"/>
</dbReference>
<evidence type="ECO:0000256" key="5">
    <source>
        <dbReference type="ARBA" id="ARBA00023136"/>
    </source>
</evidence>
<sequence length="213" mass="23145">MYFFRKMIAVLLGSILIGTGVNFFLVPHQLIEGGMIGIGLLANYYLGLSPGVVVMCASLPIYLLIFLIDRPLFYHSFHGMLLSSFFIDFLSPLREYNPLAVPASAILGGGLIGSGVGWMLGYGTNTGGTDLLAQFLARRYEIPVALLIFLIDGVIVGCSFELAGPYKFVYSLVTIAAVAISTHLVCRFVQNSYYAPYQIIGPLGKGSASLWRK</sequence>
<dbReference type="AlphaFoldDB" id="A0A938Y0H7"/>
<protein>
    <submittedName>
        <fullName evidence="7">Uncharacterized membrane-anchored protein YitT (DUF2179 family)</fullName>
    </submittedName>
</protein>
<keyword evidence="2" id="KW-1003">Cell membrane</keyword>
<feature type="transmembrane region" description="Helical" evidence="6">
    <location>
        <begin position="99"/>
        <end position="121"/>
    </location>
</feature>
<evidence type="ECO:0000256" key="6">
    <source>
        <dbReference type="SAM" id="Phobius"/>
    </source>
</evidence>
<evidence type="ECO:0000256" key="2">
    <source>
        <dbReference type="ARBA" id="ARBA00022475"/>
    </source>
</evidence>
<feature type="transmembrane region" description="Helical" evidence="6">
    <location>
        <begin position="72"/>
        <end position="93"/>
    </location>
</feature>
<dbReference type="PANTHER" id="PTHR33545">
    <property type="entry name" value="UPF0750 MEMBRANE PROTEIN YITT-RELATED"/>
    <property type="match status" value="1"/>
</dbReference>
<dbReference type="GO" id="GO:0005886">
    <property type="term" value="C:plasma membrane"/>
    <property type="evidence" value="ECO:0007669"/>
    <property type="project" value="UniProtKB-SubCell"/>
</dbReference>
<evidence type="ECO:0000256" key="4">
    <source>
        <dbReference type="ARBA" id="ARBA00022989"/>
    </source>
</evidence>
<accession>A0A938Y0H7</accession>
<keyword evidence="5 6" id="KW-0472">Membrane</keyword>
<keyword evidence="8" id="KW-1185">Reference proteome</keyword>
<feature type="transmembrane region" description="Helical" evidence="6">
    <location>
        <begin position="45"/>
        <end position="65"/>
    </location>
</feature>
<feature type="transmembrane region" description="Helical" evidence="6">
    <location>
        <begin position="7"/>
        <end position="25"/>
    </location>
</feature>
<keyword evidence="3 6" id="KW-0812">Transmembrane</keyword>
<keyword evidence="4 6" id="KW-1133">Transmembrane helix</keyword>
<organism evidence="7 8">
    <name type="scientific">Brevibacillus fulvus</name>
    <dbReference type="NCBI Taxonomy" id="1125967"/>
    <lineage>
        <taxon>Bacteria</taxon>
        <taxon>Bacillati</taxon>
        <taxon>Bacillota</taxon>
        <taxon>Bacilli</taxon>
        <taxon>Bacillales</taxon>
        <taxon>Paenibacillaceae</taxon>
        <taxon>Brevibacillus</taxon>
    </lineage>
</organism>
<evidence type="ECO:0000256" key="3">
    <source>
        <dbReference type="ARBA" id="ARBA00022692"/>
    </source>
</evidence>
<dbReference type="Proteomes" id="UP000717624">
    <property type="component" value="Unassembled WGS sequence"/>
</dbReference>
<feature type="transmembrane region" description="Helical" evidence="6">
    <location>
        <begin position="168"/>
        <end position="189"/>
    </location>
</feature>
<name>A0A938Y0H7_9BACL</name>
<evidence type="ECO:0000313" key="8">
    <source>
        <dbReference type="Proteomes" id="UP000717624"/>
    </source>
</evidence>
<dbReference type="InterPro" id="IPR003740">
    <property type="entry name" value="YitT"/>
</dbReference>
<dbReference type="RefSeq" id="WP_204518676.1">
    <property type="nucleotide sequence ID" value="NZ_BAABIN010000005.1"/>
</dbReference>
<proteinExistence type="predicted"/>
<gene>
    <name evidence="7" type="ORF">JOD01_002550</name>
</gene>
<dbReference type="PANTHER" id="PTHR33545:SF5">
    <property type="entry name" value="UPF0750 MEMBRANE PROTEIN YITT"/>
    <property type="match status" value="1"/>
</dbReference>
<comment type="caution">
    <text evidence="7">The sequence shown here is derived from an EMBL/GenBank/DDBJ whole genome shotgun (WGS) entry which is preliminary data.</text>
</comment>
<dbReference type="EMBL" id="JAFBEB010000008">
    <property type="protein sequence ID" value="MBM7590938.1"/>
    <property type="molecule type" value="Genomic_DNA"/>
</dbReference>